<dbReference type="InterPro" id="IPR050738">
    <property type="entry name" value="Sulfatase"/>
</dbReference>
<dbReference type="PANTHER" id="PTHR42693:SF53">
    <property type="entry name" value="ENDO-4-O-SULFATASE"/>
    <property type="match status" value="1"/>
</dbReference>
<evidence type="ECO:0000259" key="4">
    <source>
        <dbReference type="Pfam" id="PF00884"/>
    </source>
</evidence>
<evidence type="ECO:0000256" key="2">
    <source>
        <dbReference type="ARBA" id="ARBA00022801"/>
    </source>
</evidence>
<feature type="non-terminal residue" evidence="5">
    <location>
        <position position="137"/>
    </location>
</feature>
<protein>
    <recommendedName>
        <fullName evidence="4">Sulfatase N-terminal domain-containing protein</fullName>
    </recommendedName>
</protein>
<evidence type="ECO:0000313" key="5">
    <source>
        <dbReference type="EMBL" id="GAF67573.1"/>
    </source>
</evidence>
<name>X0RFN5_9ZZZZ</name>
<accession>X0RFN5</accession>
<keyword evidence="3" id="KW-0472">Membrane</keyword>
<dbReference type="InterPro" id="IPR017850">
    <property type="entry name" value="Alkaline_phosphatase_core_sf"/>
</dbReference>
<gene>
    <name evidence="5" type="ORF">S01H1_14575</name>
</gene>
<proteinExistence type="inferred from homology"/>
<dbReference type="InterPro" id="IPR000917">
    <property type="entry name" value="Sulfatase_N"/>
</dbReference>
<comment type="caution">
    <text evidence="5">The sequence shown here is derived from an EMBL/GenBank/DDBJ whole genome shotgun (WGS) entry which is preliminary data.</text>
</comment>
<evidence type="ECO:0000256" key="1">
    <source>
        <dbReference type="ARBA" id="ARBA00008779"/>
    </source>
</evidence>
<comment type="similarity">
    <text evidence="1">Belongs to the sulfatase family.</text>
</comment>
<dbReference type="Pfam" id="PF00884">
    <property type="entry name" value="Sulfatase"/>
    <property type="match status" value="1"/>
</dbReference>
<dbReference type="PANTHER" id="PTHR42693">
    <property type="entry name" value="ARYLSULFATASE FAMILY MEMBER"/>
    <property type="match status" value="1"/>
</dbReference>
<keyword evidence="3" id="KW-0812">Transmembrane</keyword>
<dbReference type="EMBL" id="BARS01007590">
    <property type="protein sequence ID" value="GAF67573.1"/>
    <property type="molecule type" value="Genomic_DNA"/>
</dbReference>
<organism evidence="5">
    <name type="scientific">marine sediment metagenome</name>
    <dbReference type="NCBI Taxonomy" id="412755"/>
    <lineage>
        <taxon>unclassified sequences</taxon>
        <taxon>metagenomes</taxon>
        <taxon>ecological metagenomes</taxon>
    </lineage>
</organism>
<feature type="transmembrane region" description="Helical" evidence="3">
    <location>
        <begin position="18"/>
        <end position="38"/>
    </location>
</feature>
<dbReference type="GO" id="GO:0004065">
    <property type="term" value="F:arylsulfatase activity"/>
    <property type="evidence" value="ECO:0007669"/>
    <property type="project" value="TreeGrafter"/>
</dbReference>
<sequence length="137" mass="14223">MTQTAPAQPTTRNSARGWILGGGAALALIALAVVGATLPSPAAPSTRWNVVLITLDTTRADRLGCYGYGRADTPTIDALSRQGVQYLRCYSPVPVTLPSHSSLLTGLDPPRHGIHTNGPDALSADAETLAELLHGEG</sequence>
<feature type="domain" description="Sulfatase N-terminal" evidence="4">
    <location>
        <begin position="49"/>
        <end position="137"/>
    </location>
</feature>
<reference evidence="5" key="1">
    <citation type="journal article" date="2014" name="Front. Microbiol.">
        <title>High frequency of phylogenetically diverse reductive dehalogenase-homologous genes in deep subseafloor sedimentary metagenomes.</title>
        <authorList>
            <person name="Kawai M."/>
            <person name="Futagami T."/>
            <person name="Toyoda A."/>
            <person name="Takaki Y."/>
            <person name="Nishi S."/>
            <person name="Hori S."/>
            <person name="Arai W."/>
            <person name="Tsubouchi T."/>
            <person name="Morono Y."/>
            <person name="Uchiyama I."/>
            <person name="Ito T."/>
            <person name="Fujiyama A."/>
            <person name="Inagaki F."/>
            <person name="Takami H."/>
        </authorList>
    </citation>
    <scope>NUCLEOTIDE SEQUENCE</scope>
    <source>
        <strain evidence="5">Expedition CK06-06</strain>
    </source>
</reference>
<keyword evidence="3" id="KW-1133">Transmembrane helix</keyword>
<evidence type="ECO:0000256" key="3">
    <source>
        <dbReference type="SAM" id="Phobius"/>
    </source>
</evidence>
<dbReference type="AlphaFoldDB" id="X0RFN5"/>
<dbReference type="SUPFAM" id="SSF53649">
    <property type="entry name" value="Alkaline phosphatase-like"/>
    <property type="match status" value="1"/>
</dbReference>
<keyword evidence="2" id="KW-0378">Hydrolase</keyword>
<dbReference type="Gene3D" id="3.40.720.10">
    <property type="entry name" value="Alkaline Phosphatase, subunit A"/>
    <property type="match status" value="1"/>
</dbReference>